<gene>
    <name evidence="2" type="ORF">G210_2303</name>
</gene>
<comment type="caution">
    <text evidence="2">The sequence shown here is derived from an EMBL/GenBank/DDBJ whole genome shotgun (WGS) entry which is preliminary data.</text>
</comment>
<dbReference type="AlphaFoldDB" id="M3HJ28"/>
<evidence type="ECO:0000313" key="3">
    <source>
        <dbReference type="Proteomes" id="UP000011777"/>
    </source>
</evidence>
<dbReference type="EMBL" id="AOGT01001599">
    <property type="protein sequence ID" value="EMG47377.1"/>
    <property type="molecule type" value="Genomic_DNA"/>
</dbReference>
<feature type="non-terminal residue" evidence="2">
    <location>
        <position position="1"/>
    </location>
</feature>
<protein>
    <submittedName>
        <fullName evidence="2">Uncharacterized protein</fullName>
    </submittedName>
</protein>
<dbReference type="Proteomes" id="UP000011777">
    <property type="component" value="Unassembled WGS sequence"/>
</dbReference>
<feature type="compositionally biased region" description="Basic and acidic residues" evidence="1">
    <location>
        <begin position="157"/>
        <end position="166"/>
    </location>
</feature>
<accession>M3HJ28</accession>
<sequence>MVFKPPKDTLQNGFTPSDIQIPLTTAALANHNQNNKDDDENQGSDWECDSFITKLKEQKKVAKVLEQKPDKSPRRELTPYERGTMTHFYKGVTWYYEKQLEKFKEPEAYMETVTGISKTEKKKILSKLKPKKPTYKEMAEAIGVNVDTFNSTIRRSGTRENDESLKGRGRKRGTRGIPGTDVFDIKRRRLE</sequence>
<dbReference type="HOGENOM" id="CLU_1421250_0_0_1"/>
<reference evidence="2 3" key="1">
    <citation type="submission" date="2013-02" db="EMBL/GenBank/DDBJ databases">
        <title>Genome sequence of Candida maltosa Xu316, a potential industrial strain for xylitol and ethanol production.</title>
        <authorList>
            <person name="Yu J."/>
            <person name="Wang Q."/>
            <person name="Geng X."/>
            <person name="Bao W."/>
            <person name="He P."/>
            <person name="Cai J."/>
        </authorList>
    </citation>
    <scope>NUCLEOTIDE SEQUENCE [LARGE SCALE GENOMIC DNA]</scope>
    <source>
        <strain evidence="3">Xu316</strain>
    </source>
</reference>
<keyword evidence="3" id="KW-1185">Reference proteome</keyword>
<organism evidence="2 3">
    <name type="scientific">Candida maltosa (strain Xu316)</name>
    <name type="common">Yeast</name>
    <dbReference type="NCBI Taxonomy" id="1245528"/>
    <lineage>
        <taxon>Eukaryota</taxon>
        <taxon>Fungi</taxon>
        <taxon>Dikarya</taxon>
        <taxon>Ascomycota</taxon>
        <taxon>Saccharomycotina</taxon>
        <taxon>Pichiomycetes</taxon>
        <taxon>Debaryomycetaceae</taxon>
        <taxon>Candida/Lodderomyces clade</taxon>
        <taxon>Candida</taxon>
    </lineage>
</organism>
<name>M3HJ28_CANMX</name>
<proteinExistence type="predicted"/>
<feature type="region of interest" description="Disordered" evidence="1">
    <location>
        <begin position="153"/>
        <end position="191"/>
    </location>
</feature>
<evidence type="ECO:0000256" key="1">
    <source>
        <dbReference type="SAM" id="MobiDB-lite"/>
    </source>
</evidence>
<evidence type="ECO:0000313" key="2">
    <source>
        <dbReference type="EMBL" id="EMG47377.1"/>
    </source>
</evidence>